<dbReference type="EMBL" id="CADEAL010002841">
    <property type="protein sequence ID" value="CAB1442403.1"/>
    <property type="molecule type" value="Genomic_DNA"/>
</dbReference>
<sequence>TTRSFGHDEVGNLYTPIHSSTHITVWCCDSAQLFINTLDVCTKASGVANDIMKQTEQKEQEKMTEKLQSLHVTPASVSPRVEAMKNHEIQDSSFKKRSRLHVKTGPPPVQ</sequence>
<feature type="region of interest" description="Disordered" evidence="1">
    <location>
        <begin position="67"/>
        <end position="110"/>
    </location>
</feature>
<dbReference type="Proteomes" id="UP001153269">
    <property type="component" value="Unassembled WGS sequence"/>
</dbReference>
<gene>
    <name evidence="2" type="ORF">PLEPLA_LOCUS30074</name>
</gene>
<feature type="non-terminal residue" evidence="2">
    <location>
        <position position="110"/>
    </location>
</feature>
<reference evidence="2" key="1">
    <citation type="submission" date="2020-03" db="EMBL/GenBank/DDBJ databases">
        <authorList>
            <person name="Weist P."/>
        </authorList>
    </citation>
    <scope>NUCLEOTIDE SEQUENCE</scope>
</reference>
<dbReference type="AlphaFoldDB" id="A0A9N7V3K2"/>
<evidence type="ECO:0000313" key="2">
    <source>
        <dbReference type="EMBL" id="CAB1442403.1"/>
    </source>
</evidence>
<evidence type="ECO:0000256" key="1">
    <source>
        <dbReference type="SAM" id="MobiDB-lite"/>
    </source>
</evidence>
<name>A0A9N7V3K2_PLEPL</name>
<feature type="non-terminal residue" evidence="2">
    <location>
        <position position="1"/>
    </location>
</feature>
<protein>
    <submittedName>
        <fullName evidence="2">Uncharacterized protein</fullName>
    </submittedName>
</protein>
<organism evidence="2 3">
    <name type="scientific">Pleuronectes platessa</name>
    <name type="common">European plaice</name>
    <dbReference type="NCBI Taxonomy" id="8262"/>
    <lineage>
        <taxon>Eukaryota</taxon>
        <taxon>Metazoa</taxon>
        <taxon>Chordata</taxon>
        <taxon>Craniata</taxon>
        <taxon>Vertebrata</taxon>
        <taxon>Euteleostomi</taxon>
        <taxon>Actinopterygii</taxon>
        <taxon>Neopterygii</taxon>
        <taxon>Teleostei</taxon>
        <taxon>Neoteleostei</taxon>
        <taxon>Acanthomorphata</taxon>
        <taxon>Carangaria</taxon>
        <taxon>Pleuronectiformes</taxon>
        <taxon>Pleuronectoidei</taxon>
        <taxon>Pleuronectidae</taxon>
        <taxon>Pleuronectes</taxon>
    </lineage>
</organism>
<keyword evidence="3" id="KW-1185">Reference proteome</keyword>
<accession>A0A9N7V3K2</accession>
<evidence type="ECO:0000313" key="3">
    <source>
        <dbReference type="Proteomes" id="UP001153269"/>
    </source>
</evidence>
<proteinExistence type="predicted"/>
<feature type="compositionally biased region" description="Basic and acidic residues" evidence="1">
    <location>
        <begin position="82"/>
        <end position="94"/>
    </location>
</feature>
<comment type="caution">
    <text evidence="2">The sequence shown here is derived from an EMBL/GenBank/DDBJ whole genome shotgun (WGS) entry which is preliminary data.</text>
</comment>